<dbReference type="Proteomes" id="UP000037109">
    <property type="component" value="Unassembled WGS sequence"/>
</dbReference>
<name>A0A0M0GGK2_SPOGL</name>
<reference evidence="2" key="1">
    <citation type="submission" date="2015-07" db="EMBL/GenBank/DDBJ databases">
        <title>Fjat-10036 dsm4.</title>
        <authorList>
            <person name="Liu B."/>
            <person name="Wang J."/>
            <person name="Zhu Y."/>
            <person name="Liu G."/>
            <person name="Chen Q."/>
            <person name="Chen Z."/>
            <person name="Lan J."/>
            <person name="Che J."/>
            <person name="Ge C."/>
            <person name="Shi H."/>
            <person name="Pan Z."/>
            <person name="Liu X."/>
        </authorList>
    </citation>
    <scope>NUCLEOTIDE SEQUENCE [LARGE SCALE GENOMIC DNA]</scope>
    <source>
        <strain evidence="2">DSM 4</strain>
    </source>
</reference>
<dbReference type="PATRIC" id="fig|1459.3.peg.4022"/>
<gene>
    <name evidence="1" type="ORF">AF332_18285</name>
</gene>
<keyword evidence="2" id="KW-1185">Reference proteome</keyword>
<dbReference type="AlphaFoldDB" id="A0A0M0GGK2"/>
<comment type="caution">
    <text evidence="1">The sequence shown here is derived from an EMBL/GenBank/DDBJ whole genome shotgun (WGS) entry which is preliminary data.</text>
</comment>
<evidence type="ECO:0000313" key="2">
    <source>
        <dbReference type="Proteomes" id="UP000037109"/>
    </source>
</evidence>
<protein>
    <submittedName>
        <fullName evidence="1">Uncharacterized protein</fullName>
    </submittedName>
</protein>
<dbReference type="EMBL" id="LGUF01000007">
    <property type="protein sequence ID" value="KON88561.1"/>
    <property type="molecule type" value="Genomic_DNA"/>
</dbReference>
<organism evidence="1 2">
    <name type="scientific">Sporosarcina globispora</name>
    <name type="common">Bacillus globisporus</name>
    <dbReference type="NCBI Taxonomy" id="1459"/>
    <lineage>
        <taxon>Bacteria</taxon>
        <taxon>Bacillati</taxon>
        <taxon>Bacillota</taxon>
        <taxon>Bacilli</taxon>
        <taxon>Bacillales</taxon>
        <taxon>Caryophanaceae</taxon>
        <taxon>Sporosarcina</taxon>
    </lineage>
</organism>
<accession>A0A0M0GGK2</accession>
<sequence length="64" mass="7454">MVKFTGLKIYDIKEIKITYKMALPNPKYEGNVHEIIKILANEYNVSFEAIYKILYGENLKKSAL</sequence>
<proteinExistence type="predicted"/>
<evidence type="ECO:0000313" key="1">
    <source>
        <dbReference type="EMBL" id="KON88561.1"/>
    </source>
</evidence>
<dbReference type="RefSeq" id="WP_053435938.1">
    <property type="nucleotide sequence ID" value="NZ_LGUF01000007.1"/>
</dbReference>